<reference evidence="4 5" key="1">
    <citation type="submission" date="2017-10" db="EMBL/GenBank/DDBJ databases">
        <title>Sedimentibacterium mangrovi gen. nov., sp. nov., a novel member of family Phyllobacteriacea isolated from mangrove sediment.</title>
        <authorList>
            <person name="Liao H."/>
            <person name="Tian Y."/>
        </authorList>
    </citation>
    <scope>NUCLEOTIDE SEQUENCE [LARGE SCALE GENOMIC DNA]</scope>
    <source>
        <strain evidence="4 5">X9-2-2</strain>
    </source>
</reference>
<dbReference type="SUPFAM" id="SSF48498">
    <property type="entry name" value="Tetracyclin repressor-like, C-terminal domain"/>
    <property type="match status" value="1"/>
</dbReference>
<keyword evidence="5" id="KW-1185">Reference proteome</keyword>
<evidence type="ECO:0000259" key="3">
    <source>
        <dbReference type="PROSITE" id="PS50977"/>
    </source>
</evidence>
<dbReference type="PANTHER" id="PTHR30055">
    <property type="entry name" value="HTH-TYPE TRANSCRIPTIONAL REGULATOR RUTR"/>
    <property type="match status" value="1"/>
</dbReference>
<dbReference type="InterPro" id="IPR041490">
    <property type="entry name" value="KstR2_TetR_C"/>
</dbReference>
<dbReference type="Pfam" id="PF00440">
    <property type="entry name" value="TetR_N"/>
    <property type="match status" value="1"/>
</dbReference>
<feature type="DNA-binding region" description="H-T-H motif" evidence="2">
    <location>
        <begin position="36"/>
        <end position="55"/>
    </location>
</feature>
<proteinExistence type="predicted"/>
<organism evidence="4 5">
    <name type="scientific">Zhengella mangrovi</name>
    <dbReference type="NCBI Taxonomy" id="1982044"/>
    <lineage>
        <taxon>Bacteria</taxon>
        <taxon>Pseudomonadati</taxon>
        <taxon>Pseudomonadota</taxon>
        <taxon>Alphaproteobacteria</taxon>
        <taxon>Hyphomicrobiales</taxon>
        <taxon>Notoacmeibacteraceae</taxon>
        <taxon>Zhengella</taxon>
    </lineage>
</organism>
<dbReference type="OrthoDB" id="7185252at2"/>
<dbReference type="GO" id="GO:0003700">
    <property type="term" value="F:DNA-binding transcription factor activity"/>
    <property type="evidence" value="ECO:0007669"/>
    <property type="project" value="TreeGrafter"/>
</dbReference>
<dbReference type="Proteomes" id="UP000221168">
    <property type="component" value="Unassembled WGS sequence"/>
</dbReference>
<dbReference type="InterPro" id="IPR050109">
    <property type="entry name" value="HTH-type_TetR-like_transc_reg"/>
</dbReference>
<dbReference type="GO" id="GO:0000976">
    <property type="term" value="F:transcription cis-regulatory region binding"/>
    <property type="evidence" value="ECO:0007669"/>
    <property type="project" value="TreeGrafter"/>
</dbReference>
<dbReference type="EMBL" id="PDVP01000008">
    <property type="protein sequence ID" value="PHP66452.1"/>
    <property type="molecule type" value="Genomic_DNA"/>
</dbReference>
<evidence type="ECO:0000256" key="2">
    <source>
        <dbReference type="PROSITE-ProRule" id="PRU00335"/>
    </source>
</evidence>
<comment type="caution">
    <text evidence="4">The sequence shown here is derived from an EMBL/GenBank/DDBJ whole genome shotgun (WGS) entry which is preliminary data.</text>
</comment>
<dbReference type="SUPFAM" id="SSF46689">
    <property type="entry name" value="Homeodomain-like"/>
    <property type="match status" value="1"/>
</dbReference>
<evidence type="ECO:0000313" key="4">
    <source>
        <dbReference type="EMBL" id="PHP66452.1"/>
    </source>
</evidence>
<dbReference type="PRINTS" id="PR00455">
    <property type="entry name" value="HTHTETR"/>
</dbReference>
<dbReference type="InterPro" id="IPR001647">
    <property type="entry name" value="HTH_TetR"/>
</dbReference>
<dbReference type="InterPro" id="IPR009057">
    <property type="entry name" value="Homeodomain-like_sf"/>
</dbReference>
<gene>
    <name evidence="4" type="ORF">CSC94_14305</name>
</gene>
<dbReference type="InterPro" id="IPR023772">
    <property type="entry name" value="DNA-bd_HTH_TetR-type_CS"/>
</dbReference>
<dbReference type="PROSITE" id="PS50977">
    <property type="entry name" value="HTH_TETR_2"/>
    <property type="match status" value="1"/>
</dbReference>
<evidence type="ECO:0000313" key="5">
    <source>
        <dbReference type="Proteomes" id="UP000221168"/>
    </source>
</evidence>
<dbReference type="InterPro" id="IPR036271">
    <property type="entry name" value="Tet_transcr_reg_TetR-rel_C_sf"/>
</dbReference>
<sequence>MDTVPDIKALNAHEPRFEILEAAAACFEERGFASTSIDDVARRLGSTKGRIYHHFSSKTDLFAAVYRHGMEMLHVHLASVVDREMDPLQKLKLLATEHVHMMLATRAFQRVVWEGVELHLRGATTPEQREAFDALIASRERYSAYFREAEERAKAQGLLDYESLSIANQVMFMTLNSPIFWYKARPGETDEDREALVRQIVMFALRGLGARKELIE</sequence>
<keyword evidence="1 2" id="KW-0238">DNA-binding</keyword>
<evidence type="ECO:0000256" key="1">
    <source>
        <dbReference type="ARBA" id="ARBA00023125"/>
    </source>
</evidence>
<dbReference type="AlphaFoldDB" id="A0A2G1QLS6"/>
<dbReference type="PANTHER" id="PTHR30055:SF226">
    <property type="entry name" value="HTH-TYPE TRANSCRIPTIONAL REGULATOR PKSA"/>
    <property type="match status" value="1"/>
</dbReference>
<protein>
    <submittedName>
        <fullName evidence="4">TetR family transcriptional regulator</fullName>
    </submittedName>
</protein>
<dbReference type="Gene3D" id="1.10.357.10">
    <property type="entry name" value="Tetracycline Repressor, domain 2"/>
    <property type="match status" value="1"/>
</dbReference>
<dbReference type="Gene3D" id="1.10.10.60">
    <property type="entry name" value="Homeodomain-like"/>
    <property type="match status" value="1"/>
</dbReference>
<dbReference type="PROSITE" id="PS01081">
    <property type="entry name" value="HTH_TETR_1"/>
    <property type="match status" value="1"/>
</dbReference>
<accession>A0A2G1QLS6</accession>
<dbReference type="Pfam" id="PF17932">
    <property type="entry name" value="TetR_C_24"/>
    <property type="match status" value="1"/>
</dbReference>
<feature type="domain" description="HTH tetR-type" evidence="3">
    <location>
        <begin position="13"/>
        <end position="73"/>
    </location>
</feature>
<name>A0A2G1QLS6_9HYPH</name>